<evidence type="ECO:0000256" key="1">
    <source>
        <dbReference type="ARBA" id="ARBA00023186"/>
    </source>
</evidence>
<evidence type="ECO:0000256" key="2">
    <source>
        <dbReference type="PROSITE-ProRule" id="PRU00103"/>
    </source>
</evidence>
<dbReference type="Gene3D" id="1.25.10.10">
    <property type="entry name" value="Leucine-rich Repeat Variant"/>
    <property type="match status" value="2"/>
</dbReference>
<keyword evidence="6" id="KW-1185">Reference proteome</keyword>
<dbReference type="GO" id="GO:0048487">
    <property type="term" value="F:beta-tubulin binding"/>
    <property type="evidence" value="ECO:0007669"/>
    <property type="project" value="InterPro"/>
</dbReference>
<keyword evidence="1" id="KW-0143">Chaperone</keyword>
<evidence type="ECO:0000313" key="5">
    <source>
        <dbReference type="EMBL" id="ORY30484.1"/>
    </source>
</evidence>
<evidence type="ECO:0000259" key="3">
    <source>
        <dbReference type="Pfam" id="PF12612"/>
    </source>
</evidence>
<organism evidence="5 6">
    <name type="scientific">Rhizoclosmatium globosum</name>
    <dbReference type="NCBI Taxonomy" id="329046"/>
    <lineage>
        <taxon>Eukaryota</taxon>
        <taxon>Fungi</taxon>
        <taxon>Fungi incertae sedis</taxon>
        <taxon>Chytridiomycota</taxon>
        <taxon>Chytridiomycota incertae sedis</taxon>
        <taxon>Chytridiomycetes</taxon>
        <taxon>Chytridiales</taxon>
        <taxon>Chytriomycetaceae</taxon>
        <taxon>Rhizoclosmatium</taxon>
    </lineage>
</organism>
<dbReference type="PANTHER" id="PTHR12658">
    <property type="entry name" value="BETA-TUBULIN COFACTOR D"/>
    <property type="match status" value="1"/>
</dbReference>
<dbReference type="InterPro" id="IPR033162">
    <property type="entry name" value="TBCD"/>
</dbReference>
<dbReference type="InterPro" id="IPR016024">
    <property type="entry name" value="ARM-type_fold"/>
</dbReference>
<dbReference type="SUPFAM" id="SSF48371">
    <property type="entry name" value="ARM repeat"/>
    <property type="match status" value="2"/>
</dbReference>
<dbReference type="Pfam" id="PF23579">
    <property type="entry name" value="ARM_TBCD"/>
    <property type="match status" value="1"/>
</dbReference>
<dbReference type="Proteomes" id="UP000193642">
    <property type="component" value="Unassembled WGS sequence"/>
</dbReference>
<dbReference type="STRING" id="329046.A0A1Y2B6Y3"/>
<gene>
    <name evidence="5" type="ORF">BCR33DRAFT_772168</name>
</gene>
<reference evidence="5 6" key="1">
    <citation type="submission" date="2016-07" db="EMBL/GenBank/DDBJ databases">
        <title>Pervasive Adenine N6-methylation of Active Genes in Fungi.</title>
        <authorList>
            <consortium name="DOE Joint Genome Institute"/>
            <person name="Mondo S.J."/>
            <person name="Dannebaum R.O."/>
            <person name="Kuo R.C."/>
            <person name="Labutti K."/>
            <person name="Haridas S."/>
            <person name="Kuo A."/>
            <person name="Salamov A."/>
            <person name="Ahrendt S.R."/>
            <person name="Lipzen A."/>
            <person name="Sullivan W."/>
            <person name="Andreopoulos W.B."/>
            <person name="Clum A."/>
            <person name="Lindquist E."/>
            <person name="Daum C."/>
            <person name="Ramamoorthy G.K."/>
            <person name="Gryganskyi A."/>
            <person name="Culley D."/>
            <person name="Magnuson J.K."/>
            <person name="James T.Y."/>
            <person name="O'Malley M.A."/>
            <person name="Stajich J.E."/>
            <person name="Spatafora J.W."/>
            <person name="Visel A."/>
            <person name="Grigoriev I.V."/>
        </authorList>
    </citation>
    <scope>NUCLEOTIDE SEQUENCE [LARGE SCALE GENOMIC DNA]</scope>
    <source>
        <strain evidence="5 6">JEL800</strain>
    </source>
</reference>
<dbReference type="OrthoDB" id="10253476at2759"/>
<name>A0A1Y2B6Y3_9FUNG</name>
<feature type="repeat" description="HEAT" evidence="2">
    <location>
        <begin position="383"/>
        <end position="420"/>
    </location>
</feature>
<feature type="domain" description="Tubulin-folding cofactor D C-terminal" evidence="3">
    <location>
        <begin position="1004"/>
        <end position="1201"/>
    </location>
</feature>
<dbReference type="PANTHER" id="PTHR12658:SF0">
    <property type="entry name" value="TUBULIN-SPECIFIC CHAPERONE D"/>
    <property type="match status" value="1"/>
</dbReference>
<feature type="domain" description="Tubulin-folding cofactor D ARM repeats" evidence="4">
    <location>
        <begin position="316"/>
        <end position="559"/>
    </location>
</feature>
<dbReference type="Pfam" id="PF12612">
    <property type="entry name" value="TFCD_C"/>
    <property type="match status" value="1"/>
</dbReference>
<evidence type="ECO:0000259" key="4">
    <source>
        <dbReference type="Pfam" id="PF25767"/>
    </source>
</evidence>
<dbReference type="InterPro" id="IPR021133">
    <property type="entry name" value="HEAT_type_2"/>
</dbReference>
<dbReference type="InterPro" id="IPR022577">
    <property type="entry name" value="TBCD_C"/>
</dbReference>
<proteinExistence type="predicted"/>
<dbReference type="Pfam" id="PF25767">
    <property type="entry name" value="ARM_TBCD_2nd"/>
    <property type="match status" value="1"/>
</dbReference>
<dbReference type="GO" id="GO:0007021">
    <property type="term" value="P:tubulin complex assembly"/>
    <property type="evidence" value="ECO:0007669"/>
    <property type="project" value="InterPro"/>
</dbReference>
<dbReference type="GO" id="GO:0007023">
    <property type="term" value="P:post-chaperonin tubulin folding pathway"/>
    <property type="evidence" value="ECO:0007669"/>
    <property type="project" value="InterPro"/>
</dbReference>
<dbReference type="GO" id="GO:0005096">
    <property type="term" value="F:GTPase activator activity"/>
    <property type="evidence" value="ECO:0007669"/>
    <property type="project" value="InterPro"/>
</dbReference>
<evidence type="ECO:0000313" key="6">
    <source>
        <dbReference type="Proteomes" id="UP000193642"/>
    </source>
</evidence>
<dbReference type="GO" id="GO:0000226">
    <property type="term" value="P:microtubule cytoskeleton organization"/>
    <property type="evidence" value="ECO:0007669"/>
    <property type="project" value="TreeGrafter"/>
</dbReference>
<comment type="caution">
    <text evidence="5">The sequence shown here is derived from an EMBL/GenBank/DDBJ whole genome shotgun (WGS) entry which is preliminary data.</text>
</comment>
<dbReference type="InterPro" id="IPR011989">
    <property type="entry name" value="ARM-like"/>
</dbReference>
<dbReference type="PROSITE" id="PS50077">
    <property type="entry name" value="HEAT_REPEAT"/>
    <property type="match status" value="1"/>
</dbReference>
<protein>
    <submittedName>
        <fullName evidence="5">ARM repeat-containing protein</fullName>
    </submittedName>
</protein>
<sequence length="1310" mass="144473">MLSNASNVKSTAKQMAPPPVTEVVVDELGDGCAASFFEEKSEVLGLINRIATLTLQPGELTPEEKRILSEGRWSRLPLIFERYQEQPGLLDPHLEELVHAAAEPLRTAMDNVTGHIDGLDALFNLLYVLCKVRGYKTVVRFLTHEAKDLEPTLAQLRSTPATPQYWPTRYILLLWLSLIVMTPFDLATIDSSLDIRVQSSGQQLGLVDTLVMQGKQFLSSTGKEYEGAAILLTRLLTRRDTVETHLTPFLNWCIEEALRVHSEALPMNVFLLRGILYALCTLYKLGPRHLLLPTLSKIIPLSNTLAEGSIATTNSLIRKLIVKLTQRIGLCFLKPKLAKWRYQRGSRSLAANLGRGPAIVAQGGIGGDDMDDDDEIPEETEEIIQMMLNGLRDKDTIVRWSAAKGVGRISARLPQEFATEIVASVIALFDEDTLPPVAGSTTPNLAAVSDSTWHGACLAVAELARRGLLMPEWLEKVVPWISLALLFDMKRGSHSIGAHVRDAGNYVCWSFFRAYDPALLLPHISTLSKRLIVSATLDREVNVRRAASAAFQEGVGRLGGSGEFGAVPNGIDIVTIADYFSVGNRVSSVLEVAVSLANYGDYRTDIITHIAQVMTSHWDKAIRILASQALYKLTFIDLDFVLNSVLPDLIPRANSFDLVVRHGACLALGEICLAWSQIRNGSPRQDISDKELTPIWWTKDEEEKIVKPITNIIPTYPQTLLDTFGSDLTRISLCHLIACLSDANWPSQYRVEYGINQTVTYDPFLVSWWSLVHSTLENRDESVQIVAAKAMASLSNYCWPLTLPTQTNTQTLIDTARNSALLKDMVDTICAKTKFVKNPAPTTRIYDRFASTTAKAQQGGNQMVDRFPRRGYALAAGMVSKCVKVVHGTRILESLIALVTAVEGGGEDAEGRRNAVSAIVGVYVGLGVDGICEVIPRTLFTESMDALFIGMEDYSIDSRGDVGSWIREACFKAWPVLLPLFTSVNMAMVAQGKDPYLVPEISARAVKVLLRQSVEKIDRVRESAGVALSQVLNLKDVNLGILDSSRNLARIALQESESGELNWLNTADVYPRMVKLLAVDEFRDDLMVGLVVSVGGISESLVRYSTSSFVEFVNALPLKSQLSDTSLLSLQTMLKDFTALFSKPSYIKDRISVSLIEVTDVLIGCGAVARVVADSDEWISTVGNLFDVVKKEVFKCKDVKKVLAAIKVFIGLAALSGVAAKSIRQKALTQLVVYLTHTYPRVRRASSEGLYIALTTCGEEEQAEFEEKMELIEDVLLTTDWDQPATDLKEYRAKMAEYLNVKLPAVLTKA</sequence>
<dbReference type="EMBL" id="MCGO01000082">
    <property type="protein sequence ID" value="ORY30484.1"/>
    <property type="molecule type" value="Genomic_DNA"/>
</dbReference>
<accession>A0A1Y2B6Y3</accession>
<dbReference type="InterPro" id="IPR058033">
    <property type="entry name" value="ARM_TBCD_2nd"/>
</dbReference>